<keyword evidence="2" id="KW-1133">Transmembrane helix</keyword>
<evidence type="ECO:0000313" key="3">
    <source>
        <dbReference type="EMBL" id="CAF4535223.1"/>
    </source>
</evidence>
<organism evidence="3 4">
    <name type="scientific">Rotaria socialis</name>
    <dbReference type="NCBI Taxonomy" id="392032"/>
    <lineage>
        <taxon>Eukaryota</taxon>
        <taxon>Metazoa</taxon>
        <taxon>Spiralia</taxon>
        <taxon>Gnathifera</taxon>
        <taxon>Rotifera</taxon>
        <taxon>Eurotatoria</taxon>
        <taxon>Bdelloidea</taxon>
        <taxon>Philodinida</taxon>
        <taxon>Philodinidae</taxon>
        <taxon>Rotaria</taxon>
    </lineage>
</organism>
<feature type="compositionally biased region" description="Basic and acidic residues" evidence="1">
    <location>
        <begin position="59"/>
        <end position="70"/>
    </location>
</feature>
<feature type="region of interest" description="Disordered" evidence="1">
    <location>
        <begin position="51"/>
        <end position="72"/>
    </location>
</feature>
<protein>
    <submittedName>
        <fullName evidence="3">Uncharacterized protein</fullName>
    </submittedName>
</protein>
<feature type="compositionally biased region" description="Low complexity" evidence="1">
    <location>
        <begin position="111"/>
        <end position="145"/>
    </location>
</feature>
<evidence type="ECO:0000256" key="1">
    <source>
        <dbReference type="SAM" id="MobiDB-lite"/>
    </source>
</evidence>
<keyword evidence="2" id="KW-0812">Transmembrane</keyword>
<dbReference type="Proteomes" id="UP000663862">
    <property type="component" value="Unassembled WGS sequence"/>
</dbReference>
<evidence type="ECO:0000313" key="4">
    <source>
        <dbReference type="Proteomes" id="UP000663862"/>
    </source>
</evidence>
<comment type="caution">
    <text evidence="3">The sequence shown here is derived from an EMBL/GenBank/DDBJ whole genome shotgun (WGS) entry which is preliminary data.</text>
</comment>
<sequence length="286" mass="30534">MQVSSNSTTRYKPHTVHVRPRQISSNSLSNVAVNPRVKVIFNPWSGESPTNFNQSKNIIEQRKPNNERERQRSRRGAWCLICALVTCGIFLAAGIIAVLVIIIPATTTTATTTTSTTTTTTSTSTSSTSTTSTSTSTTSATTTTTPSCTSPNTAGAIFSFASGSAPTTYTLYTHGFTAAGSSATLSFIMTVNNANILVNGGFSTGTLTGWTQYCATNANCGGTGTKYGQLTTSTCQTGSYCYVDKCDNYDYLIQSFTTKIGNYYIISFYLRIYVNGGPHSAYVMLA</sequence>
<gene>
    <name evidence="3" type="ORF">TSG867_LOCUS23565</name>
</gene>
<dbReference type="EMBL" id="CAJOBQ010002043">
    <property type="protein sequence ID" value="CAF4535223.1"/>
    <property type="molecule type" value="Genomic_DNA"/>
</dbReference>
<feature type="region of interest" description="Disordered" evidence="1">
    <location>
        <begin position="111"/>
        <end position="148"/>
    </location>
</feature>
<keyword evidence="2" id="KW-0472">Membrane</keyword>
<dbReference type="AlphaFoldDB" id="A0A820XLS2"/>
<dbReference type="Gene3D" id="2.60.120.260">
    <property type="entry name" value="Galactose-binding domain-like"/>
    <property type="match status" value="1"/>
</dbReference>
<name>A0A820XLS2_9BILA</name>
<feature type="transmembrane region" description="Helical" evidence="2">
    <location>
        <begin position="77"/>
        <end position="103"/>
    </location>
</feature>
<reference evidence="3" key="1">
    <citation type="submission" date="2021-02" db="EMBL/GenBank/DDBJ databases">
        <authorList>
            <person name="Nowell W R."/>
        </authorList>
    </citation>
    <scope>NUCLEOTIDE SEQUENCE</scope>
</reference>
<accession>A0A820XLS2</accession>
<evidence type="ECO:0000256" key="2">
    <source>
        <dbReference type="SAM" id="Phobius"/>
    </source>
</evidence>
<proteinExistence type="predicted"/>